<organism evidence="3 4">
    <name type="scientific">Bradyrhizobium shewense</name>
    <dbReference type="NCBI Taxonomy" id="1761772"/>
    <lineage>
        <taxon>Bacteria</taxon>
        <taxon>Pseudomonadati</taxon>
        <taxon>Pseudomonadota</taxon>
        <taxon>Alphaproteobacteria</taxon>
        <taxon>Hyphomicrobiales</taxon>
        <taxon>Nitrobacteraceae</taxon>
        <taxon>Bradyrhizobium</taxon>
    </lineage>
</organism>
<evidence type="ECO:0000313" key="4">
    <source>
        <dbReference type="Proteomes" id="UP000199184"/>
    </source>
</evidence>
<proteinExistence type="predicted"/>
<dbReference type="GO" id="GO:0003677">
    <property type="term" value="F:DNA binding"/>
    <property type="evidence" value="ECO:0007669"/>
    <property type="project" value="UniProtKB-KW"/>
</dbReference>
<dbReference type="EMBL" id="FMAI01000001">
    <property type="protein sequence ID" value="SCB08325.1"/>
    <property type="molecule type" value="Genomic_DNA"/>
</dbReference>
<feature type="region of interest" description="Disordered" evidence="1">
    <location>
        <begin position="84"/>
        <end position="104"/>
    </location>
</feature>
<evidence type="ECO:0000313" key="3">
    <source>
        <dbReference type="EMBL" id="SCB08325.1"/>
    </source>
</evidence>
<sequence>MNRGIAYVVRRALPRFDLPVSDNLPDDPETLKAMLLAERHRSERLRQIIKELQRHRFGRKAEPLPEEQMLLGLEDFQKVAACTEASQDETAPEGRPERARKRRSNCEALPAHLRRIEVVVELDDKTCRSGPMPPTTGPWAASIRQASPL</sequence>
<accession>A0A1C3TYZ1</accession>
<dbReference type="AlphaFoldDB" id="A0A1C3TYZ1"/>
<keyword evidence="4" id="KW-1185">Reference proteome</keyword>
<feature type="domain" description="Transposase TnpC homeodomain" evidence="2">
    <location>
        <begin position="44"/>
        <end position="118"/>
    </location>
</feature>
<protein>
    <submittedName>
        <fullName evidence="3">Transposase C of IS166 homeodomain-containing protein</fullName>
    </submittedName>
</protein>
<feature type="region of interest" description="Disordered" evidence="1">
    <location>
        <begin position="127"/>
        <end position="149"/>
    </location>
</feature>
<dbReference type="Pfam" id="PF13007">
    <property type="entry name" value="LZ_Tnp_IS66"/>
    <property type="match status" value="1"/>
</dbReference>
<evidence type="ECO:0000259" key="2">
    <source>
        <dbReference type="Pfam" id="PF13007"/>
    </source>
</evidence>
<name>A0A1C3TYZ1_9BRAD</name>
<evidence type="ECO:0000256" key="1">
    <source>
        <dbReference type="SAM" id="MobiDB-lite"/>
    </source>
</evidence>
<dbReference type="InterPro" id="IPR024463">
    <property type="entry name" value="Transposase_TnpC_homeodom"/>
</dbReference>
<dbReference type="Proteomes" id="UP000199184">
    <property type="component" value="Unassembled WGS sequence"/>
</dbReference>
<keyword evidence="3" id="KW-0371">Homeobox</keyword>
<gene>
    <name evidence="3" type="ORF">GA0061098_1001127</name>
</gene>
<reference evidence="4" key="1">
    <citation type="submission" date="2016-08" db="EMBL/GenBank/DDBJ databases">
        <authorList>
            <person name="Varghese N."/>
            <person name="Submissions Spin"/>
        </authorList>
    </citation>
    <scope>NUCLEOTIDE SEQUENCE [LARGE SCALE GENOMIC DNA]</scope>
    <source>
        <strain evidence="4">ERR11</strain>
    </source>
</reference>
<keyword evidence="3" id="KW-0238">DNA-binding</keyword>